<evidence type="ECO:0000313" key="2">
    <source>
        <dbReference type="Proteomes" id="UP001500305"/>
    </source>
</evidence>
<protein>
    <submittedName>
        <fullName evidence="1">Uncharacterized protein</fullName>
    </submittedName>
</protein>
<organism evidence="1 2">
    <name type="scientific">Kitasatospora cystarginea</name>
    <dbReference type="NCBI Taxonomy" id="58350"/>
    <lineage>
        <taxon>Bacteria</taxon>
        <taxon>Bacillati</taxon>
        <taxon>Actinomycetota</taxon>
        <taxon>Actinomycetes</taxon>
        <taxon>Kitasatosporales</taxon>
        <taxon>Streptomycetaceae</taxon>
        <taxon>Kitasatospora</taxon>
    </lineage>
</organism>
<dbReference type="EMBL" id="BAAATR010000045">
    <property type="protein sequence ID" value="GAA2272743.1"/>
    <property type="molecule type" value="Genomic_DNA"/>
</dbReference>
<dbReference type="Proteomes" id="UP001500305">
    <property type="component" value="Unassembled WGS sequence"/>
</dbReference>
<comment type="caution">
    <text evidence="1">The sequence shown here is derived from an EMBL/GenBank/DDBJ whole genome shotgun (WGS) entry which is preliminary data.</text>
</comment>
<evidence type="ECO:0000313" key="1">
    <source>
        <dbReference type="EMBL" id="GAA2272743.1"/>
    </source>
</evidence>
<keyword evidence="2" id="KW-1185">Reference proteome</keyword>
<name>A0ABP5RRT9_9ACTN</name>
<sequence length="69" mass="7718">MHFTGSRGAAIPHTRPWVVLQRFEGQQCPFSHHVDVKDFRRDPSTDRDDVGGMVDGAPGQFGNVDLVIR</sequence>
<reference evidence="2" key="1">
    <citation type="journal article" date="2019" name="Int. J. Syst. Evol. Microbiol.">
        <title>The Global Catalogue of Microorganisms (GCM) 10K type strain sequencing project: providing services to taxonomists for standard genome sequencing and annotation.</title>
        <authorList>
            <consortium name="The Broad Institute Genomics Platform"/>
            <consortium name="The Broad Institute Genome Sequencing Center for Infectious Disease"/>
            <person name="Wu L."/>
            <person name="Ma J."/>
        </authorList>
    </citation>
    <scope>NUCLEOTIDE SEQUENCE [LARGE SCALE GENOMIC DNA]</scope>
    <source>
        <strain evidence="2">JCM 7356</strain>
    </source>
</reference>
<proteinExistence type="predicted"/>
<accession>A0ABP5RRT9</accession>
<gene>
    <name evidence="1" type="ORF">GCM10010430_68400</name>
</gene>